<dbReference type="PROSITE" id="PS51387">
    <property type="entry name" value="FAD_PCMH"/>
    <property type="match status" value="1"/>
</dbReference>
<comment type="caution">
    <text evidence="5">The sequence shown here is derived from an EMBL/GenBank/DDBJ whole genome shotgun (WGS) entry which is preliminary data.</text>
</comment>
<dbReference type="InterPro" id="IPR016169">
    <property type="entry name" value="FAD-bd_PCMH_sub2"/>
</dbReference>
<accession>A0A6L6J312</accession>
<dbReference type="Proteomes" id="UP000478740">
    <property type="component" value="Unassembled WGS sequence"/>
</dbReference>
<dbReference type="PANTHER" id="PTHR11748:SF103">
    <property type="entry name" value="GLYCOLATE OXIDASE SUBUNIT GLCE"/>
    <property type="match status" value="1"/>
</dbReference>
<dbReference type="Gene3D" id="3.30.465.10">
    <property type="match status" value="1"/>
</dbReference>
<evidence type="ECO:0000259" key="4">
    <source>
        <dbReference type="PROSITE" id="PS51387"/>
    </source>
</evidence>
<dbReference type="AlphaFoldDB" id="A0A6L6J312"/>
<keyword evidence="6" id="KW-1185">Reference proteome</keyword>
<dbReference type="GO" id="GO:0003824">
    <property type="term" value="F:catalytic activity"/>
    <property type="evidence" value="ECO:0007669"/>
    <property type="project" value="InterPro"/>
</dbReference>
<keyword evidence="2" id="KW-0274">FAD</keyword>
<evidence type="ECO:0000313" key="6">
    <source>
        <dbReference type="Proteomes" id="UP000478740"/>
    </source>
</evidence>
<dbReference type="GO" id="GO:0071949">
    <property type="term" value="F:FAD binding"/>
    <property type="evidence" value="ECO:0007669"/>
    <property type="project" value="InterPro"/>
</dbReference>
<dbReference type="RefSeq" id="WP_155045023.1">
    <property type="nucleotide sequence ID" value="NZ_WMIH01000011.1"/>
</dbReference>
<evidence type="ECO:0000256" key="3">
    <source>
        <dbReference type="SAM" id="MobiDB-lite"/>
    </source>
</evidence>
<dbReference type="PANTHER" id="PTHR11748">
    <property type="entry name" value="D-LACTATE DEHYDROGENASE"/>
    <property type="match status" value="1"/>
</dbReference>
<keyword evidence="1" id="KW-0285">Flavoprotein</keyword>
<dbReference type="EMBL" id="WMII01000011">
    <property type="protein sequence ID" value="MTH65144.1"/>
    <property type="molecule type" value="Genomic_DNA"/>
</dbReference>
<feature type="region of interest" description="Disordered" evidence="3">
    <location>
        <begin position="15"/>
        <end position="34"/>
    </location>
</feature>
<name>A0A6L6J312_9RHOB</name>
<dbReference type="InterPro" id="IPR006094">
    <property type="entry name" value="Oxid_FAD_bind_N"/>
</dbReference>
<evidence type="ECO:0000313" key="5">
    <source>
        <dbReference type="EMBL" id="MTH65144.1"/>
    </source>
</evidence>
<protein>
    <submittedName>
        <fullName evidence="5">FAD-binding protein</fullName>
    </submittedName>
</protein>
<evidence type="ECO:0000256" key="2">
    <source>
        <dbReference type="ARBA" id="ARBA00022827"/>
    </source>
</evidence>
<dbReference type="Pfam" id="PF01565">
    <property type="entry name" value="FAD_binding_4"/>
    <property type="match status" value="1"/>
</dbReference>
<reference evidence="5 6" key="1">
    <citation type="submission" date="2019-11" db="EMBL/GenBank/DDBJ databases">
        <authorList>
            <person name="Dong K."/>
        </authorList>
    </citation>
    <scope>NUCLEOTIDE SEQUENCE [LARGE SCALE GENOMIC DNA]</scope>
    <source>
        <strain evidence="5 6">DK608</strain>
    </source>
</reference>
<feature type="compositionally biased region" description="Gly residues" evidence="3">
    <location>
        <begin position="23"/>
        <end position="34"/>
    </location>
</feature>
<dbReference type="InterPro" id="IPR016166">
    <property type="entry name" value="FAD-bd_PCMH"/>
</dbReference>
<feature type="domain" description="FAD-binding PCMH-type" evidence="4">
    <location>
        <begin position="1"/>
        <end position="166"/>
    </location>
</feature>
<dbReference type="InterPro" id="IPR036318">
    <property type="entry name" value="FAD-bd_PCMH-like_sf"/>
</dbReference>
<evidence type="ECO:0000256" key="1">
    <source>
        <dbReference type="ARBA" id="ARBA00022630"/>
    </source>
</evidence>
<proteinExistence type="predicted"/>
<organism evidence="5 6">
    <name type="scientific">Paracoccus shanxieyensis</name>
    <dbReference type="NCBI Taxonomy" id="2675752"/>
    <lineage>
        <taxon>Bacteria</taxon>
        <taxon>Pseudomonadati</taxon>
        <taxon>Pseudomonadota</taxon>
        <taxon>Alphaproteobacteria</taxon>
        <taxon>Rhodobacterales</taxon>
        <taxon>Paracoccaceae</taxon>
        <taxon>Paracoccus</taxon>
    </lineage>
</organism>
<dbReference type="SUPFAM" id="SSF56176">
    <property type="entry name" value="FAD-binding/transporter-associated domain-like"/>
    <property type="match status" value="1"/>
</dbReference>
<dbReference type="InterPro" id="IPR016164">
    <property type="entry name" value="FAD-linked_Oxase-like_C"/>
</dbReference>
<dbReference type="SUPFAM" id="SSF55103">
    <property type="entry name" value="FAD-linked oxidases, C-terminal domain"/>
    <property type="match status" value="1"/>
</dbReference>
<gene>
    <name evidence="5" type="ORF">GL284_12795</name>
</gene>
<sequence>MRPETEAELAQMIRDARSPLSPVGGGTRLHPGEGGAARLDLRGLSGITLYEPAALTVVARVGTPLAELQSALAAEGQMLAFEPDARDGSTIGGVVAANASGARRVQSGACRDALLGVRFVDGQGQIIANGGRVMKNVTGYDLVKLMAGSRGQLGVLTEVALKTAPKPPVSVTLAVPGSATAAVGVLTQALTGPYDISGAAWLPGQGALVRVEGLEGSVAIRSKALAEKLGADPVACDWATVPRDVSGDLWRIICRPSEAPRLLAALPEPLALDWGGGLIWVALPPGRMPDLPAWSGHASRVSGDAALTLPALNPVVSRLNASLRERFDPRGIFASDGTCRQISRLSS</sequence>